<keyword evidence="3" id="KW-0687">Ribonucleoprotein</keyword>
<evidence type="ECO:0000313" key="4">
    <source>
        <dbReference type="EMBL" id="KAF5761329.1"/>
    </source>
</evidence>
<dbReference type="Gramene" id="mRNA:HanXRQr2_Chr16g0763801">
    <property type="protein sequence ID" value="CDS:HanXRQr2_Chr16g0763801.1"/>
    <property type="gene ID" value="HanXRQr2_Chr16g0763801"/>
</dbReference>
<reference evidence="4" key="2">
    <citation type="submission" date="2020-06" db="EMBL/GenBank/DDBJ databases">
        <title>Helianthus annuus Genome sequencing and assembly Release 2.</title>
        <authorList>
            <person name="Gouzy J."/>
            <person name="Langlade N."/>
            <person name="Munos S."/>
        </authorList>
    </citation>
    <scope>NUCLEOTIDE SEQUENCE</scope>
    <source>
        <tissue evidence="4">Leaves</tissue>
    </source>
</reference>
<dbReference type="Gene3D" id="1.10.287.1480">
    <property type="match status" value="1"/>
</dbReference>
<proteinExistence type="inferred from homology"/>
<dbReference type="PANTHER" id="PTHR19836:SF19">
    <property type="entry name" value="SMALL RIBOSOMAL SUBUNIT PROTEIN US14M"/>
    <property type="match status" value="1"/>
</dbReference>
<dbReference type="GO" id="GO:0005840">
    <property type="term" value="C:ribosome"/>
    <property type="evidence" value="ECO:0007669"/>
    <property type="project" value="UniProtKB-KW"/>
</dbReference>
<comment type="caution">
    <text evidence="4">The sequence shown here is derived from an EMBL/GenBank/DDBJ whole genome shotgun (WGS) entry which is preliminary data.</text>
</comment>
<evidence type="ECO:0000256" key="1">
    <source>
        <dbReference type="ARBA" id="ARBA00009083"/>
    </source>
</evidence>
<dbReference type="GO" id="GO:0006412">
    <property type="term" value="P:translation"/>
    <property type="evidence" value="ECO:0007669"/>
    <property type="project" value="InterPro"/>
</dbReference>
<keyword evidence="2 4" id="KW-0689">Ribosomal protein</keyword>
<comment type="similarity">
    <text evidence="1">Belongs to the universal ribosomal protein uS14 family.</text>
</comment>
<dbReference type="GO" id="GO:1990904">
    <property type="term" value="C:ribonucleoprotein complex"/>
    <property type="evidence" value="ECO:0007669"/>
    <property type="project" value="UniProtKB-KW"/>
</dbReference>
<dbReference type="PANTHER" id="PTHR19836">
    <property type="entry name" value="30S RIBOSOMAL PROTEIN S14"/>
    <property type="match status" value="1"/>
</dbReference>
<evidence type="ECO:0000256" key="2">
    <source>
        <dbReference type="ARBA" id="ARBA00022980"/>
    </source>
</evidence>
<dbReference type="SUPFAM" id="SSF57716">
    <property type="entry name" value="Glucocorticoid receptor-like (DNA-binding domain)"/>
    <property type="match status" value="1"/>
</dbReference>
<evidence type="ECO:0000313" key="5">
    <source>
        <dbReference type="Proteomes" id="UP000215914"/>
    </source>
</evidence>
<reference evidence="4" key="1">
    <citation type="journal article" date="2017" name="Nature">
        <title>The sunflower genome provides insights into oil metabolism, flowering and Asterid evolution.</title>
        <authorList>
            <person name="Badouin H."/>
            <person name="Gouzy J."/>
            <person name="Grassa C.J."/>
            <person name="Murat F."/>
            <person name="Staton S.E."/>
            <person name="Cottret L."/>
            <person name="Lelandais-Briere C."/>
            <person name="Owens G.L."/>
            <person name="Carrere S."/>
            <person name="Mayjonade B."/>
            <person name="Legrand L."/>
            <person name="Gill N."/>
            <person name="Kane N.C."/>
            <person name="Bowers J.E."/>
            <person name="Hubner S."/>
            <person name="Bellec A."/>
            <person name="Berard A."/>
            <person name="Berges H."/>
            <person name="Blanchet N."/>
            <person name="Boniface M.C."/>
            <person name="Brunel D."/>
            <person name="Catrice O."/>
            <person name="Chaidir N."/>
            <person name="Claudel C."/>
            <person name="Donnadieu C."/>
            <person name="Faraut T."/>
            <person name="Fievet G."/>
            <person name="Helmstetter N."/>
            <person name="King M."/>
            <person name="Knapp S.J."/>
            <person name="Lai Z."/>
            <person name="Le Paslier M.C."/>
            <person name="Lippi Y."/>
            <person name="Lorenzon L."/>
            <person name="Mandel J.R."/>
            <person name="Marage G."/>
            <person name="Marchand G."/>
            <person name="Marquand E."/>
            <person name="Bret-Mestries E."/>
            <person name="Morien E."/>
            <person name="Nambeesan S."/>
            <person name="Nguyen T."/>
            <person name="Pegot-Espagnet P."/>
            <person name="Pouilly N."/>
            <person name="Raftis F."/>
            <person name="Sallet E."/>
            <person name="Schiex T."/>
            <person name="Thomas J."/>
            <person name="Vandecasteele C."/>
            <person name="Vares D."/>
            <person name="Vear F."/>
            <person name="Vautrin S."/>
            <person name="Crespi M."/>
            <person name="Mangin B."/>
            <person name="Burke J.M."/>
            <person name="Salse J."/>
            <person name="Munos S."/>
            <person name="Vincourt P."/>
            <person name="Rieseberg L.H."/>
            <person name="Langlade N.B."/>
        </authorList>
    </citation>
    <scope>NUCLEOTIDE SEQUENCE</scope>
    <source>
        <tissue evidence="4">Leaves</tissue>
    </source>
</reference>
<gene>
    <name evidence="4" type="ORF">HanXRQr2_Chr16g0763801</name>
</gene>
<protein>
    <submittedName>
        <fullName evidence="4">Ribosomal protein S14</fullName>
    </submittedName>
</protein>
<evidence type="ECO:0000256" key="3">
    <source>
        <dbReference type="ARBA" id="ARBA00023274"/>
    </source>
</evidence>
<dbReference type="GO" id="GO:0005737">
    <property type="term" value="C:cytoplasm"/>
    <property type="evidence" value="ECO:0007669"/>
    <property type="project" value="UniProtKB-ARBA"/>
</dbReference>
<dbReference type="InterPro" id="IPR001209">
    <property type="entry name" value="Ribosomal_uS14"/>
</dbReference>
<dbReference type="EMBL" id="MNCJ02000331">
    <property type="protein sequence ID" value="KAF5761329.1"/>
    <property type="molecule type" value="Genomic_DNA"/>
</dbReference>
<dbReference type="Proteomes" id="UP000215914">
    <property type="component" value="Unassembled WGS sequence"/>
</dbReference>
<name>A0A9K3DV60_HELAN</name>
<sequence length="70" mass="8361">MEIYGKLPSPHWNRAPTRLHRHCFSTTRTRAKYRDFGLPGHILHEIVHACYIFVYRGGERERERGRILTV</sequence>
<dbReference type="GO" id="GO:0003735">
    <property type="term" value="F:structural constituent of ribosome"/>
    <property type="evidence" value="ECO:0007669"/>
    <property type="project" value="InterPro"/>
</dbReference>
<accession>A0A9K3DV60</accession>
<organism evidence="4 5">
    <name type="scientific">Helianthus annuus</name>
    <name type="common">Common sunflower</name>
    <dbReference type="NCBI Taxonomy" id="4232"/>
    <lineage>
        <taxon>Eukaryota</taxon>
        <taxon>Viridiplantae</taxon>
        <taxon>Streptophyta</taxon>
        <taxon>Embryophyta</taxon>
        <taxon>Tracheophyta</taxon>
        <taxon>Spermatophyta</taxon>
        <taxon>Magnoliopsida</taxon>
        <taxon>eudicotyledons</taxon>
        <taxon>Gunneridae</taxon>
        <taxon>Pentapetalae</taxon>
        <taxon>asterids</taxon>
        <taxon>campanulids</taxon>
        <taxon>Asterales</taxon>
        <taxon>Asteraceae</taxon>
        <taxon>Asteroideae</taxon>
        <taxon>Heliantheae alliance</taxon>
        <taxon>Heliantheae</taxon>
        <taxon>Helianthus</taxon>
    </lineage>
</organism>
<dbReference type="AlphaFoldDB" id="A0A9K3DV60"/>
<keyword evidence="5" id="KW-1185">Reference proteome</keyword>